<accession>A0A7W7KMC1</accession>
<organism evidence="1 2">
    <name type="scientific">Pseudomonas nitroreducens</name>
    <dbReference type="NCBI Taxonomy" id="46680"/>
    <lineage>
        <taxon>Bacteria</taxon>
        <taxon>Pseudomonadati</taxon>
        <taxon>Pseudomonadota</taxon>
        <taxon>Gammaproteobacteria</taxon>
        <taxon>Pseudomonadales</taxon>
        <taxon>Pseudomonadaceae</taxon>
        <taxon>Pseudomonas</taxon>
    </lineage>
</organism>
<gene>
    <name evidence="1" type="ORF">HNP46_004346</name>
</gene>
<dbReference type="RefSeq" id="WP_184592960.1">
    <property type="nucleotide sequence ID" value="NZ_JACHLI010000019.1"/>
</dbReference>
<proteinExistence type="predicted"/>
<protein>
    <recommendedName>
        <fullName evidence="3">DUF3077 domain-containing protein</fullName>
    </recommendedName>
</protein>
<reference evidence="1 2" key="1">
    <citation type="submission" date="2020-08" db="EMBL/GenBank/DDBJ databases">
        <title>Functional genomics of gut bacteria from endangered species of beetles.</title>
        <authorList>
            <person name="Carlos-Shanley C."/>
        </authorList>
    </citation>
    <scope>NUCLEOTIDE SEQUENCE [LARGE SCALE GENOMIC DNA]</scope>
    <source>
        <strain evidence="1 2">S00179</strain>
    </source>
</reference>
<dbReference type="Proteomes" id="UP000566995">
    <property type="component" value="Unassembled WGS sequence"/>
</dbReference>
<dbReference type="EMBL" id="JACHLI010000019">
    <property type="protein sequence ID" value="MBB4865452.1"/>
    <property type="molecule type" value="Genomic_DNA"/>
</dbReference>
<comment type="caution">
    <text evidence="1">The sequence shown here is derived from an EMBL/GenBank/DDBJ whole genome shotgun (WGS) entry which is preliminary data.</text>
</comment>
<evidence type="ECO:0000313" key="2">
    <source>
        <dbReference type="Proteomes" id="UP000566995"/>
    </source>
</evidence>
<name>A0A7W7KMC1_PSENT</name>
<sequence length="77" mass="8206">MHSLTRLSGRVGNELVCAGIALETLGNLLTAHSSKHNFEEKDVDGLNHAVLAISAFVRSAGYDLCEAAETEQEASHV</sequence>
<evidence type="ECO:0008006" key="3">
    <source>
        <dbReference type="Google" id="ProtNLM"/>
    </source>
</evidence>
<evidence type="ECO:0000313" key="1">
    <source>
        <dbReference type="EMBL" id="MBB4865452.1"/>
    </source>
</evidence>
<dbReference type="AlphaFoldDB" id="A0A7W7KMC1"/>